<evidence type="ECO:0000313" key="4">
    <source>
        <dbReference type="Proteomes" id="UP001396334"/>
    </source>
</evidence>
<evidence type="ECO:0000256" key="1">
    <source>
        <dbReference type="SAM" id="MobiDB-lite"/>
    </source>
</evidence>
<gene>
    <name evidence="3" type="ORF">V6N11_038619</name>
</gene>
<name>A0ABR2SLF5_9ROSI</name>
<dbReference type="Proteomes" id="UP001396334">
    <property type="component" value="Unassembled WGS sequence"/>
</dbReference>
<protein>
    <submittedName>
        <fullName evidence="3">Uncharacterized protein</fullName>
    </submittedName>
</protein>
<comment type="caution">
    <text evidence="3">The sequence shown here is derived from an EMBL/GenBank/DDBJ whole genome shotgun (WGS) entry which is preliminary data.</text>
</comment>
<accession>A0ABR2SLF5</accession>
<feature type="compositionally biased region" description="Pro residues" evidence="1">
    <location>
        <begin position="61"/>
        <end position="74"/>
    </location>
</feature>
<reference evidence="3 4" key="1">
    <citation type="journal article" date="2024" name="G3 (Bethesda)">
        <title>Genome assembly of Hibiscus sabdariffa L. provides insights into metabolisms of medicinal natural products.</title>
        <authorList>
            <person name="Kim T."/>
        </authorList>
    </citation>
    <scope>NUCLEOTIDE SEQUENCE [LARGE SCALE GENOMIC DNA]</scope>
    <source>
        <strain evidence="3">TK-2024</strain>
        <tissue evidence="3">Old leaves</tissue>
    </source>
</reference>
<evidence type="ECO:0000256" key="2">
    <source>
        <dbReference type="SAM" id="SignalP"/>
    </source>
</evidence>
<feature type="region of interest" description="Disordered" evidence="1">
    <location>
        <begin position="53"/>
        <end position="74"/>
    </location>
</feature>
<feature type="signal peptide" evidence="2">
    <location>
        <begin position="1"/>
        <end position="18"/>
    </location>
</feature>
<keyword evidence="2" id="KW-0732">Signal</keyword>
<feature type="chain" id="PRO_5046066799" evidence="2">
    <location>
        <begin position="19"/>
        <end position="74"/>
    </location>
</feature>
<organism evidence="3 4">
    <name type="scientific">Hibiscus sabdariffa</name>
    <name type="common">roselle</name>
    <dbReference type="NCBI Taxonomy" id="183260"/>
    <lineage>
        <taxon>Eukaryota</taxon>
        <taxon>Viridiplantae</taxon>
        <taxon>Streptophyta</taxon>
        <taxon>Embryophyta</taxon>
        <taxon>Tracheophyta</taxon>
        <taxon>Spermatophyta</taxon>
        <taxon>Magnoliopsida</taxon>
        <taxon>eudicotyledons</taxon>
        <taxon>Gunneridae</taxon>
        <taxon>Pentapetalae</taxon>
        <taxon>rosids</taxon>
        <taxon>malvids</taxon>
        <taxon>Malvales</taxon>
        <taxon>Malvaceae</taxon>
        <taxon>Malvoideae</taxon>
        <taxon>Hibiscus</taxon>
    </lineage>
</organism>
<proteinExistence type="predicted"/>
<sequence>MLCFLLASTFFVSTLSMARELIMKEVIHSDYVGDPNGEFTNSKLRVQKRILASGPTTPSDPVMPCPPNRPFCEP</sequence>
<dbReference type="EMBL" id="JBBPBN010000013">
    <property type="protein sequence ID" value="KAK9025762.1"/>
    <property type="molecule type" value="Genomic_DNA"/>
</dbReference>
<evidence type="ECO:0000313" key="3">
    <source>
        <dbReference type="EMBL" id="KAK9025762.1"/>
    </source>
</evidence>
<keyword evidence="4" id="KW-1185">Reference proteome</keyword>